<dbReference type="HAMAP" id="MF_00337">
    <property type="entry name" value="Exonuc_7_S"/>
    <property type="match status" value="1"/>
</dbReference>
<dbReference type="NCBIfam" id="TIGR01280">
    <property type="entry name" value="xseB"/>
    <property type="match status" value="1"/>
</dbReference>
<dbReference type="GO" id="GO:0008855">
    <property type="term" value="F:exodeoxyribonuclease VII activity"/>
    <property type="evidence" value="ECO:0007669"/>
    <property type="project" value="UniProtKB-UniRule"/>
</dbReference>
<dbReference type="PANTHER" id="PTHR34137">
    <property type="entry name" value="EXODEOXYRIBONUCLEASE 7 SMALL SUBUNIT"/>
    <property type="match status" value="1"/>
</dbReference>
<name>A0A2P1PTW3_9GAMM</name>
<dbReference type="PANTHER" id="PTHR34137:SF1">
    <property type="entry name" value="EXODEOXYRIBONUCLEASE 7 SMALL SUBUNIT"/>
    <property type="match status" value="1"/>
</dbReference>
<dbReference type="SUPFAM" id="SSF116842">
    <property type="entry name" value="XseB-like"/>
    <property type="match status" value="1"/>
</dbReference>
<dbReference type="GO" id="GO:0006308">
    <property type="term" value="P:DNA catabolic process"/>
    <property type="evidence" value="ECO:0007669"/>
    <property type="project" value="UniProtKB-UniRule"/>
</dbReference>
<dbReference type="EC" id="3.1.11.6" evidence="6"/>
<dbReference type="RefSeq" id="WP_106892204.1">
    <property type="nucleotide sequence ID" value="NZ_CP027860.1"/>
</dbReference>
<keyword evidence="2 6" id="KW-0963">Cytoplasm</keyword>
<dbReference type="NCBIfam" id="NF002140">
    <property type="entry name" value="PRK00977.1-4"/>
    <property type="match status" value="1"/>
</dbReference>
<protein>
    <recommendedName>
        <fullName evidence="6">Exodeoxyribonuclease 7 small subunit</fullName>
        <ecNumber evidence="6">3.1.11.6</ecNumber>
    </recommendedName>
    <alternativeName>
        <fullName evidence="6">Exodeoxyribonuclease VII small subunit</fullName>
        <shortName evidence="6">Exonuclease VII small subunit</shortName>
    </alternativeName>
</protein>
<gene>
    <name evidence="6" type="primary">xseB</name>
    <name evidence="7" type="ORF">C7S18_14255</name>
</gene>
<dbReference type="Pfam" id="PF02609">
    <property type="entry name" value="Exonuc_VII_S"/>
    <property type="match status" value="1"/>
</dbReference>
<dbReference type="PIRSF" id="PIRSF006488">
    <property type="entry name" value="Exonuc_VII_S"/>
    <property type="match status" value="1"/>
</dbReference>
<proteinExistence type="inferred from homology"/>
<comment type="function">
    <text evidence="6">Bidirectionally degrades single-stranded DNA into large acid-insoluble oligonucleotides, which are then degraded further into small acid-soluble oligonucleotides.</text>
</comment>
<keyword evidence="4 6" id="KW-0378">Hydrolase</keyword>
<evidence type="ECO:0000313" key="7">
    <source>
        <dbReference type="EMBL" id="AVP98284.1"/>
    </source>
</evidence>
<comment type="catalytic activity">
    <reaction evidence="6">
        <text>Exonucleolytic cleavage in either 5'- to 3'- or 3'- to 5'-direction to yield nucleoside 5'-phosphates.</text>
        <dbReference type="EC" id="3.1.11.6"/>
    </reaction>
</comment>
<dbReference type="Gene3D" id="1.10.287.1040">
    <property type="entry name" value="Exonuclease VII, small subunit"/>
    <property type="match status" value="1"/>
</dbReference>
<dbReference type="InterPro" id="IPR003761">
    <property type="entry name" value="Exonuc_VII_S"/>
</dbReference>
<evidence type="ECO:0000256" key="1">
    <source>
        <dbReference type="ARBA" id="ARBA00009998"/>
    </source>
</evidence>
<reference evidence="7 8" key="1">
    <citation type="submission" date="2018-03" db="EMBL/GenBank/DDBJ databases">
        <title>Ahniella affigens gen. nov., sp. nov., a gammaproteobacterium isolated from sandy soil near a stream.</title>
        <authorList>
            <person name="Ko Y."/>
            <person name="Kim J.-H."/>
        </authorList>
    </citation>
    <scope>NUCLEOTIDE SEQUENCE [LARGE SCALE GENOMIC DNA]</scope>
    <source>
        <strain evidence="7 8">D13</strain>
    </source>
</reference>
<dbReference type="InterPro" id="IPR037004">
    <property type="entry name" value="Exonuc_VII_ssu_sf"/>
</dbReference>
<evidence type="ECO:0000313" key="8">
    <source>
        <dbReference type="Proteomes" id="UP000241074"/>
    </source>
</evidence>
<comment type="similarity">
    <text evidence="1 6">Belongs to the XseB family.</text>
</comment>
<dbReference type="GO" id="GO:0009318">
    <property type="term" value="C:exodeoxyribonuclease VII complex"/>
    <property type="evidence" value="ECO:0007669"/>
    <property type="project" value="UniProtKB-UniRule"/>
</dbReference>
<dbReference type="Proteomes" id="UP000241074">
    <property type="component" value="Chromosome"/>
</dbReference>
<evidence type="ECO:0000256" key="3">
    <source>
        <dbReference type="ARBA" id="ARBA00022722"/>
    </source>
</evidence>
<keyword evidence="8" id="KW-1185">Reference proteome</keyword>
<dbReference type="KEGG" id="xba:C7S18_14255"/>
<keyword evidence="5 6" id="KW-0269">Exonuclease</keyword>
<dbReference type="OrthoDB" id="9801128at2"/>
<comment type="subcellular location">
    <subcellularLocation>
        <location evidence="6">Cytoplasm</location>
    </subcellularLocation>
</comment>
<evidence type="ECO:0000256" key="6">
    <source>
        <dbReference type="HAMAP-Rule" id="MF_00337"/>
    </source>
</evidence>
<sequence length="80" mass="8885">MSHTEPLAPQAFESALRELEQLVQQLQAGQMPLQESLQAFERGIGLYRQCQGLLEQAELKIRQIQEHDLNAGPTASPDAS</sequence>
<keyword evidence="3 6" id="KW-0540">Nuclease</keyword>
<dbReference type="GO" id="GO:0005829">
    <property type="term" value="C:cytosol"/>
    <property type="evidence" value="ECO:0007669"/>
    <property type="project" value="TreeGrafter"/>
</dbReference>
<evidence type="ECO:0000256" key="5">
    <source>
        <dbReference type="ARBA" id="ARBA00022839"/>
    </source>
</evidence>
<dbReference type="AlphaFoldDB" id="A0A2P1PTW3"/>
<reference evidence="7 8" key="2">
    <citation type="submission" date="2018-03" db="EMBL/GenBank/DDBJ databases">
        <authorList>
            <person name="Keele B.F."/>
        </authorList>
    </citation>
    <scope>NUCLEOTIDE SEQUENCE [LARGE SCALE GENOMIC DNA]</scope>
    <source>
        <strain evidence="7 8">D13</strain>
    </source>
</reference>
<accession>A0A2P1PTW3</accession>
<evidence type="ECO:0000256" key="4">
    <source>
        <dbReference type="ARBA" id="ARBA00022801"/>
    </source>
</evidence>
<evidence type="ECO:0000256" key="2">
    <source>
        <dbReference type="ARBA" id="ARBA00022490"/>
    </source>
</evidence>
<organism evidence="7 8">
    <name type="scientific">Ahniella affigens</name>
    <dbReference type="NCBI Taxonomy" id="2021234"/>
    <lineage>
        <taxon>Bacteria</taxon>
        <taxon>Pseudomonadati</taxon>
        <taxon>Pseudomonadota</taxon>
        <taxon>Gammaproteobacteria</taxon>
        <taxon>Lysobacterales</taxon>
        <taxon>Rhodanobacteraceae</taxon>
        <taxon>Ahniella</taxon>
    </lineage>
</organism>
<dbReference type="EMBL" id="CP027860">
    <property type="protein sequence ID" value="AVP98284.1"/>
    <property type="molecule type" value="Genomic_DNA"/>
</dbReference>
<comment type="subunit">
    <text evidence="6">Heterooligomer composed of large and small subunits.</text>
</comment>